<evidence type="ECO:0000256" key="1">
    <source>
        <dbReference type="PROSITE-ProRule" id="PRU00266"/>
    </source>
</evidence>
<dbReference type="GO" id="GO:0051726">
    <property type="term" value="P:regulation of cell cycle"/>
    <property type="evidence" value="ECO:0007669"/>
    <property type="project" value="InterPro"/>
</dbReference>
<accession>A0AAD9ND24</accession>
<dbReference type="GO" id="GO:0003723">
    <property type="term" value="F:RNA binding"/>
    <property type="evidence" value="ECO:0007669"/>
    <property type="project" value="UniProtKB-UniRule"/>
</dbReference>
<feature type="region of interest" description="Disordered" evidence="2">
    <location>
        <begin position="1"/>
        <end position="106"/>
    </location>
</feature>
<evidence type="ECO:0000259" key="3">
    <source>
        <dbReference type="PROSITE" id="PS50137"/>
    </source>
</evidence>
<feature type="compositionally biased region" description="Basic and acidic residues" evidence="2">
    <location>
        <begin position="26"/>
        <end position="44"/>
    </location>
</feature>
<dbReference type="Proteomes" id="UP001208570">
    <property type="component" value="Unassembled WGS sequence"/>
</dbReference>
<dbReference type="PANTHER" id="PTHR46528">
    <property type="entry name" value="PROTEIN SON"/>
    <property type="match status" value="1"/>
</dbReference>
<organism evidence="5 6">
    <name type="scientific">Paralvinella palmiformis</name>
    <dbReference type="NCBI Taxonomy" id="53620"/>
    <lineage>
        <taxon>Eukaryota</taxon>
        <taxon>Metazoa</taxon>
        <taxon>Spiralia</taxon>
        <taxon>Lophotrochozoa</taxon>
        <taxon>Annelida</taxon>
        <taxon>Polychaeta</taxon>
        <taxon>Sedentaria</taxon>
        <taxon>Canalipalpata</taxon>
        <taxon>Terebellida</taxon>
        <taxon>Terebelliformia</taxon>
        <taxon>Alvinellidae</taxon>
        <taxon>Paralvinella</taxon>
    </lineage>
</organism>
<dbReference type="PANTHER" id="PTHR46528:SF1">
    <property type="entry name" value="PROTEIN SON"/>
    <property type="match status" value="1"/>
</dbReference>
<comment type="caution">
    <text evidence="5">The sequence shown here is derived from an EMBL/GenBank/DDBJ whole genome shotgun (WGS) entry which is preliminary data.</text>
</comment>
<protein>
    <recommendedName>
        <fullName evidence="7">Protein SON</fullName>
    </recommendedName>
</protein>
<reference evidence="5" key="1">
    <citation type="journal article" date="2023" name="Mol. Biol. Evol.">
        <title>Third-Generation Sequencing Reveals the Adaptive Role of the Epigenome in Three Deep-Sea Polychaetes.</title>
        <authorList>
            <person name="Perez M."/>
            <person name="Aroh O."/>
            <person name="Sun Y."/>
            <person name="Lan Y."/>
            <person name="Juniper S.K."/>
            <person name="Young C.R."/>
            <person name="Angers B."/>
            <person name="Qian P.Y."/>
        </authorList>
    </citation>
    <scope>NUCLEOTIDE SEQUENCE</scope>
    <source>
        <strain evidence="5">P08H-3</strain>
    </source>
</reference>
<evidence type="ECO:0000313" key="5">
    <source>
        <dbReference type="EMBL" id="KAK2162759.1"/>
    </source>
</evidence>
<evidence type="ECO:0000256" key="2">
    <source>
        <dbReference type="SAM" id="MobiDB-lite"/>
    </source>
</evidence>
<feature type="region of interest" description="Disordered" evidence="2">
    <location>
        <begin position="128"/>
        <end position="180"/>
    </location>
</feature>
<feature type="compositionally biased region" description="Polar residues" evidence="2">
    <location>
        <begin position="1"/>
        <end position="10"/>
    </location>
</feature>
<name>A0AAD9ND24_9ANNE</name>
<dbReference type="InterPro" id="IPR032922">
    <property type="entry name" value="SON"/>
</dbReference>
<feature type="domain" description="G-patch" evidence="4">
    <location>
        <begin position="456"/>
        <end position="502"/>
    </location>
</feature>
<dbReference type="EMBL" id="JAODUP010000092">
    <property type="protein sequence ID" value="KAK2162759.1"/>
    <property type="molecule type" value="Genomic_DNA"/>
</dbReference>
<dbReference type="FunFam" id="3.30.160.20:FF:000053">
    <property type="entry name" value="protein SON isoform X1"/>
    <property type="match status" value="1"/>
</dbReference>
<evidence type="ECO:0008006" key="7">
    <source>
        <dbReference type="Google" id="ProtNLM"/>
    </source>
</evidence>
<dbReference type="AlphaFoldDB" id="A0AAD9ND24"/>
<keyword evidence="6" id="KW-1185">Reference proteome</keyword>
<dbReference type="SMART" id="SM00358">
    <property type="entry name" value="DSRM"/>
    <property type="match status" value="1"/>
</dbReference>
<feature type="domain" description="DRBM" evidence="3">
    <location>
        <begin position="520"/>
        <end position="590"/>
    </location>
</feature>
<dbReference type="Pfam" id="PF00035">
    <property type="entry name" value="dsrm"/>
    <property type="match status" value="1"/>
</dbReference>
<dbReference type="PROSITE" id="PS50174">
    <property type="entry name" value="G_PATCH"/>
    <property type="match status" value="1"/>
</dbReference>
<dbReference type="PROSITE" id="PS50137">
    <property type="entry name" value="DS_RBD"/>
    <property type="match status" value="1"/>
</dbReference>
<dbReference type="GO" id="GO:0048024">
    <property type="term" value="P:regulation of mRNA splicing, via spliceosome"/>
    <property type="evidence" value="ECO:0007669"/>
    <property type="project" value="TreeGrafter"/>
</dbReference>
<feature type="compositionally biased region" description="Basic residues" evidence="2">
    <location>
        <begin position="143"/>
        <end position="169"/>
    </location>
</feature>
<dbReference type="CDD" id="cd19870">
    <property type="entry name" value="DSRM_SON-like"/>
    <property type="match status" value="1"/>
</dbReference>
<dbReference type="SMART" id="SM00443">
    <property type="entry name" value="G_patch"/>
    <property type="match status" value="1"/>
</dbReference>
<dbReference type="Pfam" id="PF01585">
    <property type="entry name" value="G-patch"/>
    <property type="match status" value="1"/>
</dbReference>
<feature type="region of interest" description="Disordered" evidence="2">
    <location>
        <begin position="244"/>
        <end position="266"/>
    </location>
</feature>
<dbReference type="SUPFAM" id="SSF54768">
    <property type="entry name" value="dsRNA-binding domain-like"/>
    <property type="match status" value="1"/>
</dbReference>
<sequence length="595" mass="65260">MKGVSQNSFTLRRDEAINGKSINIPDQDHHPGQDRGRGQDRGLDEVSGPSLLMKKGECGGPGQGQEVTGEVDHLTITEDTPGILSVDTVDSSHGMKRKKARTASDPELDKAVYSCPFNVNRQQKVNSRHVTVGLIQDDDRSKSRDHHHNYPRSRPFRRQKSRSWSRSRSRSPVSKEATDAARLQIDKAQLRKIAFQNAYAHLRKGKLPNLGLKPAEVAALKAGGKSVEELTDFCKKIVEKGNTFIPSDESDGDAKENSSDNEAPFVHHPFRMRDNASIVMNIRNARQLPVLTTAQKQALGNELRLQFPVSSGTQHRDKEREWVPVETTTATSTTSTVTTVAKTNINQDAAKPADDATTVPDDKVFPDIANVEINIKDVVSERLSALRKLNENPNDPQAMGAICRAQEAMNKWAQSKDLPGYFTGSTGANVLSQAELAGMHQAWARKDQLINAAPVTGGIGKFLLKKMGWKEGEGLGKAGAGSKEPLMLDFKLDRKGLASSGEAMKKTPTVPLTKDLSNKHPVSALVELCNRRKWQPPNFVLVHESGPDHKKNFLFKVIVNANEYQSTIVSTNKKHAKAQAATICLQQLGLVPPGS</sequence>
<keyword evidence="1" id="KW-0694">RNA-binding</keyword>
<proteinExistence type="predicted"/>
<evidence type="ECO:0000313" key="6">
    <source>
        <dbReference type="Proteomes" id="UP001208570"/>
    </source>
</evidence>
<dbReference type="InterPro" id="IPR014720">
    <property type="entry name" value="dsRBD_dom"/>
</dbReference>
<dbReference type="Gene3D" id="3.30.160.20">
    <property type="match status" value="1"/>
</dbReference>
<evidence type="ECO:0000259" key="4">
    <source>
        <dbReference type="PROSITE" id="PS50174"/>
    </source>
</evidence>
<dbReference type="InterPro" id="IPR000467">
    <property type="entry name" value="G_patch_dom"/>
</dbReference>
<gene>
    <name evidence="5" type="ORF">LSH36_92g04006</name>
</gene>